<dbReference type="AlphaFoldDB" id="A0AAN9NKM0"/>
<evidence type="ECO:0000256" key="3">
    <source>
        <dbReference type="ARBA" id="ARBA00022679"/>
    </source>
</evidence>
<comment type="catalytic activity">
    <reaction evidence="1">
        <text>S-ubiquitinyl-[E2 ubiquitin-conjugating enzyme]-L-cysteine + [acceptor protein]-L-lysine = [E2 ubiquitin-conjugating enzyme]-L-cysteine + N(6)-ubiquitinyl-[acceptor protein]-L-lysine.</text>
        <dbReference type="EC" id="2.3.2.27"/>
    </reaction>
</comment>
<sequence length="431" mass="47722">MSSHWCFRCNKFVIVRTQEMPMCPDCDSGFVEEVDSSNRPVHVETRRRRFPTAAAMYMIGHRSGNSDHIPRSSRHHHCRTVVGDPSPLNPVIMLRGEGSSHERSSSFDLFYDDGAGTGLRPLPPRMSEFLLGTGFEHVMDQLSNVESNSGSGRHDQHHTPASKAAVEALPSVEINASHMVTESHCAVCKEPFELCTIATEMPCKHLYHPECILPWLAIRNSCPVCRKELPVENARAGLERVEEGEENNVGLTIWRLPGGGFAVGRLGRREGEREVDVPLVYTEVDGGLNFNNLVMGEPRRISWSVSESRGRRRGGAFRRMFNGLFGCLRGGGVGTQRSSSSGSSRTATSTSVRASRPNIAPSSSTRRTWSMDVNGGTRPWKPVHIRICMVSICIPSGFLSNLGNLYVDIAWAVKENAESQMQMQFSVHAMD</sequence>
<dbReference type="Pfam" id="PF13639">
    <property type="entry name" value="zf-RING_2"/>
    <property type="match status" value="1"/>
</dbReference>
<feature type="region of interest" description="Disordered" evidence="9">
    <location>
        <begin position="63"/>
        <end position="82"/>
    </location>
</feature>
<dbReference type="Pfam" id="PF14369">
    <property type="entry name" value="Zn_ribbon_19"/>
    <property type="match status" value="1"/>
</dbReference>
<dbReference type="GO" id="GO:0005737">
    <property type="term" value="C:cytoplasm"/>
    <property type="evidence" value="ECO:0007669"/>
    <property type="project" value="TreeGrafter"/>
</dbReference>
<accession>A0AAN9NKM0</accession>
<dbReference type="EMBL" id="JAYMYR010000003">
    <property type="protein sequence ID" value="KAK7372388.1"/>
    <property type="molecule type" value="Genomic_DNA"/>
</dbReference>
<evidence type="ECO:0000256" key="1">
    <source>
        <dbReference type="ARBA" id="ARBA00000900"/>
    </source>
</evidence>
<dbReference type="PANTHER" id="PTHR15710">
    <property type="entry name" value="E3 UBIQUITIN-PROTEIN LIGASE PRAJA"/>
    <property type="match status" value="1"/>
</dbReference>
<dbReference type="PROSITE" id="PS50089">
    <property type="entry name" value="ZF_RING_2"/>
    <property type="match status" value="1"/>
</dbReference>
<evidence type="ECO:0000259" key="10">
    <source>
        <dbReference type="PROSITE" id="PS50089"/>
    </source>
</evidence>
<comment type="caution">
    <text evidence="11">The sequence shown here is derived from an EMBL/GenBank/DDBJ whole genome shotgun (WGS) entry which is preliminary data.</text>
</comment>
<dbReference type="Pfam" id="PF06547">
    <property type="entry name" value="DUF1117"/>
    <property type="match status" value="1"/>
</dbReference>
<dbReference type="Proteomes" id="UP001374584">
    <property type="component" value="Unassembled WGS sequence"/>
</dbReference>
<evidence type="ECO:0000256" key="6">
    <source>
        <dbReference type="ARBA" id="ARBA00022786"/>
    </source>
</evidence>
<dbReference type="InterPro" id="IPR010543">
    <property type="entry name" value="DUF1117"/>
</dbReference>
<dbReference type="InterPro" id="IPR039525">
    <property type="entry name" value="RNF126-like_zinc-ribbon"/>
</dbReference>
<feature type="region of interest" description="Disordered" evidence="9">
    <location>
        <begin position="332"/>
        <end position="373"/>
    </location>
</feature>
<feature type="compositionally biased region" description="Low complexity" evidence="9">
    <location>
        <begin position="335"/>
        <end position="356"/>
    </location>
</feature>
<evidence type="ECO:0000256" key="9">
    <source>
        <dbReference type="SAM" id="MobiDB-lite"/>
    </source>
</evidence>
<organism evidence="11 12">
    <name type="scientific">Phaseolus coccineus</name>
    <name type="common">Scarlet runner bean</name>
    <name type="synonym">Phaseolus multiflorus</name>
    <dbReference type="NCBI Taxonomy" id="3886"/>
    <lineage>
        <taxon>Eukaryota</taxon>
        <taxon>Viridiplantae</taxon>
        <taxon>Streptophyta</taxon>
        <taxon>Embryophyta</taxon>
        <taxon>Tracheophyta</taxon>
        <taxon>Spermatophyta</taxon>
        <taxon>Magnoliopsida</taxon>
        <taxon>eudicotyledons</taxon>
        <taxon>Gunneridae</taxon>
        <taxon>Pentapetalae</taxon>
        <taxon>rosids</taxon>
        <taxon>fabids</taxon>
        <taxon>Fabales</taxon>
        <taxon>Fabaceae</taxon>
        <taxon>Papilionoideae</taxon>
        <taxon>50 kb inversion clade</taxon>
        <taxon>NPAAA clade</taxon>
        <taxon>indigoferoid/millettioid clade</taxon>
        <taxon>Phaseoleae</taxon>
        <taxon>Phaseolus</taxon>
    </lineage>
</organism>
<keyword evidence="5 8" id="KW-0863">Zinc-finger</keyword>
<dbReference type="GO" id="GO:0061630">
    <property type="term" value="F:ubiquitin protein ligase activity"/>
    <property type="evidence" value="ECO:0007669"/>
    <property type="project" value="UniProtKB-EC"/>
</dbReference>
<evidence type="ECO:0000256" key="4">
    <source>
        <dbReference type="ARBA" id="ARBA00022723"/>
    </source>
</evidence>
<dbReference type="GO" id="GO:0008270">
    <property type="term" value="F:zinc ion binding"/>
    <property type="evidence" value="ECO:0007669"/>
    <property type="project" value="UniProtKB-KW"/>
</dbReference>
<dbReference type="InterPro" id="IPR001841">
    <property type="entry name" value="Znf_RING"/>
</dbReference>
<keyword evidence="4" id="KW-0479">Metal-binding</keyword>
<feature type="domain" description="RING-type" evidence="10">
    <location>
        <begin position="185"/>
        <end position="226"/>
    </location>
</feature>
<evidence type="ECO:0000256" key="2">
    <source>
        <dbReference type="ARBA" id="ARBA00012483"/>
    </source>
</evidence>
<evidence type="ECO:0000256" key="5">
    <source>
        <dbReference type="ARBA" id="ARBA00022771"/>
    </source>
</evidence>
<proteinExistence type="predicted"/>
<dbReference type="EC" id="2.3.2.27" evidence="2"/>
<name>A0AAN9NKM0_PHACN</name>
<evidence type="ECO:0000313" key="12">
    <source>
        <dbReference type="Proteomes" id="UP001374584"/>
    </source>
</evidence>
<reference evidence="11 12" key="1">
    <citation type="submission" date="2024-01" db="EMBL/GenBank/DDBJ databases">
        <title>The genomes of 5 underutilized Papilionoideae crops provide insights into root nodulation and disease resistanc.</title>
        <authorList>
            <person name="Jiang F."/>
        </authorList>
    </citation>
    <scope>NUCLEOTIDE SEQUENCE [LARGE SCALE GENOMIC DNA]</scope>
    <source>
        <strain evidence="11">JINMINGXINNONG_FW02</strain>
        <tissue evidence="11">Leaves</tissue>
    </source>
</reference>
<keyword evidence="3" id="KW-0808">Transferase</keyword>
<keyword evidence="6" id="KW-0833">Ubl conjugation pathway</keyword>
<dbReference type="Gene3D" id="3.30.40.10">
    <property type="entry name" value="Zinc/RING finger domain, C3HC4 (zinc finger)"/>
    <property type="match status" value="1"/>
</dbReference>
<evidence type="ECO:0000256" key="8">
    <source>
        <dbReference type="PROSITE-ProRule" id="PRU00175"/>
    </source>
</evidence>
<keyword evidence="7" id="KW-0862">Zinc</keyword>
<protein>
    <recommendedName>
        <fullName evidence="2">RING-type E3 ubiquitin transferase</fullName>
        <ecNumber evidence="2">2.3.2.27</ecNumber>
    </recommendedName>
</protein>
<dbReference type="GO" id="GO:0016567">
    <property type="term" value="P:protein ubiquitination"/>
    <property type="evidence" value="ECO:0007669"/>
    <property type="project" value="TreeGrafter"/>
</dbReference>
<gene>
    <name evidence="11" type="ORF">VNO80_05766</name>
</gene>
<evidence type="ECO:0000256" key="7">
    <source>
        <dbReference type="ARBA" id="ARBA00022833"/>
    </source>
</evidence>
<dbReference type="SMART" id="SM00184">
    <property type="entry name" value="RING"/>
    <property type="match status" value="1"/>
</dbReference>
<dbReference type="PANTHER" id="PTHR15710:SF227">
    <property type="entry name" value="RING-TYPE E3 UBIQUITIN TRANSFERASE"/>
    <property type="match status" value="1"/>
</dbReference>
<dbReference type="SUPFAM" id="SSF57850">
    <property type="entry name" value="RING/U-box"/>
    <property type="match status" value="1"/>
</dbReference>
<dbReference type="InterPro" id="IPR013083">
    <property type="entry name" value="Znf_RING/FYVE/PHD"/>
</dbReference>
<evidence type="ECO:0000313" key="11">
    <source>
        <dbReference type="EMBL" id="KAK7372388.1"/>
    </source>
</evidence>
<keyword evidence="12" id="KW-1185">Reference proteome</keyword>
<dbReference type="FunFam" id="3.30.40.10:FF:000022">
    <property type="entry name" value="E3 ubiquitin-protein ligase RING1-like"/>
    <property type="match status" value="1"/>
</dbReference>